<evidence type="ECO:0000313" key="2">
    <source>
        <dbReference type="EMBL" id="CAD8482339.1"/>
    </source>
</evidence>
<feature type="signal peptide" evidence="1">
    <location>
        <begin position="1"/>
        <end position="26"/>
    </location>
</feature>
<reference evidence="2" key="1">
    <citation type="submission" date="2021-01" db="EMBL/GenBank/DDBJ databases">
        <authorList>
            <person name="Corre E."/>
            <person name="Pelletier E."/>
            <person name="Niang G."/>
            <person name="Scheremetjew M."/>
            <person name="Finn R."/>
            <person name="Kale V."/>
            <person name="Holt S."/>
            <person name="Cochrane G."/>
            <person name="Meng A."/>
            <person name="Brown T."/>
            <person name="Cohen L."/>
        </authorList>
    </citation>
    <scope>NUCLEOTIDE SEQUENCE</scope>
    <source>
        <strain evidence="2">CCMP1374</strain>
    </source>
</reference>
<dbReference type="AlphaFoldDB" id="A0A7S0EHG2"/>
<organism evidence="2">
    <name type="scientific">Phaeocystis antarctica</name>
    <dbReference type="NCBI Taxonomy" id="33657"/>
    <lineage>
        <taxon>Eukaryota</taxon>
        <taxon>Haptista</taxon>
        <taxon>Haptophyta</taxon>
        <taxon>Prymnesiophyceae</taxon>
        <taxon>Phaeocystales</taxon>
        <taxon>Phaeocystaceae</taxon>
        <taxon>Phaeocystis</taxon>
    </lineage>
</organism>
<name>A0A7S0EHG2_9EUKA</name>
<evidence type="ECO:0008006" key="3">
    <source>
        <dbReference type="Google" id="ProtNLM"/>
    </source>
</evidence>
<gene>
    <name evidence="2" type="ORF">PANT1444_LOCUS7505</name>
</gene>
<feature type="chain" id="PRO_5031161126" description="Glycine zipper domain-containing protein" evidence="1">
    <location>
        <begin position="27"/>
        <end position="247"/>
    </location>
</feature>
<accession>A0A7S0EHG2</accession>
<evidence type="ECO:0000256" key="1">
    <source>
        <dbReference type="SAM" id="SignalP"/>
    </source>
</evidence>
<protein>
    <recommendedName>
        <fullName evidence="3">Glycine zipper domain-containing protein</fullName>
    </recommendedName>
</protein>
<dbReference type="EMBL" id="HBEP01013275">
    <property type="protein sequence ID" value="CAD8482339.1"/>
    <property type="molecule type" value="Transcribed_RNA"/>
</dbReference>
<keyword evidence="1" id="KW-0732">Signal</keyword>
<proteinExistence type="predicted"/>
<sequence>MRLAVATLALCCSALAFQAAPRHVSASSISTRVSAPIFAREGDKDGMSGAVGGAVLGGLLAGPFGAVWGASLGGNFGAQRGAQKAAEAKLEQMGISKEVRVAAAECATDLEEAGSGLASCMEALRSAKAFEAQLESGTEQAYAAAQTALVAGDEAEARACLERRAGLREQLTRAQGERADAFGRVTRMESAVAMLTERSRSIEAAMSRAVAVSAESSSVASMGSAAPLSLEDDDPLLRRFKELERDQ</sequence>